<keyword evidence="4 6" id="KW-1133">Transmembrane helix</keyword>
<feature type="transmembrane region" description="Helical" evidence="6">
    <location>
        <begin position="12"/>
        <end position="30"/>
    </location>
</feature>
<evidence type="ECO:0000256" key="4">
    <source>
        <dbReference type="ARBA" id="ARBA00022989"/>
    </source>
</evidence>
<feature type="transmembrane region" description="Helical" evidence="6">
    <location>
        <begin position="231"/>
        <end position="249"/>
    </location>
</feature>
<feature type="transmembrane region" description="Helical" evidence="6">
    <location>
        <begin position="311"/>
        <end position="334"/>
    </location>
</feature>
<dbReference type="AlphaFoldDB" id="A0AAE6K6J7"/>
<dbReference type="RefSeq" id="WP_005786845.1">
    <property type="nucleotide sequence ID" value="NZ_CP036546.1"/>
</dbReference>
<feature type="transmembrane region" description="Helical" evidence="6">
    <location>
        <begin position="402"/>
        <end position="420"/>
    </location>
</feature>
<evidence type="ECO:0000256" key="2">
    <source>
        <dbReference type="ARBA" id="ARBA00022475"/>
    </source>
</evidence>
<dbReference type="Pfam" id="PF13440">
    <property type="entry name" value="Polysacc_synt_3"/>
    <property type="match status" value="1"/>
</dbReference>
<dbReference type="GO" id="GO:0005886">
    <property type="term" value="C:plasma membrane"/>
    <property type="evidence" value="ECO:0007669"/>
    <property type="project" value="UniProtKB-SubCell"/>
</dbReference>
<evidence type="ECO:0000256" key="5">
    <source>
        <dbReference type="ARBA" id="ARBA00023136"/>
    </source>
</evidence>
<name>A0AAE6K6J7_BACFG</name>
<keyword evidence="2" id="KW-1003">Cell membrane</keyword>
<feature type="transmembrane region" description="Helical" evidence="6">
    <location>
        <begin position="432"/>
        <end position="452"/>
    </location>
</feature>
<feature type="transmembrane region" description="Helical" evidence="6">
    <location>
        <begin position="346"/>
        <end position="367"/>
    </location>
</feature>
<gene>
    <name evidence="7" type="ORF">EC80_012955</name>
</gene>
<evidence type="ECO:0000313" key="8">
    <source>
        <dbReference type="Proteomes" id="UP000036847"/>
    </source>
</evidence>
<comment type="subcellular location">
    <subcellularLocation>
        <location evidence="1">Cell membrane</location>
        <topology evidence="1">Multi-pass membrane protein</topology>
    </subcellularLocation>
</comment>
<dbReference type="PANTHER" id="PTHR30250:SF11">
    <property type="entry name" value="O-ANTIGEN TRANSPORTER-RELATED"/>
    <property type="match status" value="1"/>
</dbReference>
<feature type="transmembrane region" description="Helical" evidence="6">
    <location>
        <begin position="458"/>
        <end position="478"/>
    </location>
</feature>
<dbReference type="CDD" id="cd13125">
    <property type="entry name" value="MATE_like_10"/>
    <property type="match status" value="1"/>
</dbReference>
<evidence type="ECO:0000256" key="1">
    <source>
        <dbReference type="ARBA" id="ARBA00004651"/>
    </source>
</evidence>
<protein>
    <submittedName>
        <fullName evidence="7">O-antigen translocase</fullName>
    </submittedName>
</protein>
<evidence type="ECO:0000256" key="3">
    <source>
        <dbReference type="ARBA" id="ARBA00022692"/>
    </source>
</evidence>
<dbReference type="EMBL" id="CP036546">
    <property type="protein sequence ID" value="QCQ45700.1"/>
    <property type="molecule type" value="Genomic_DNA"/>
</dbReference>
<evidence type="ECO:0000313" key="7">
    <source>
        <dbReference type="EMBL" id="QCQ45700.1"/>
    </source>
</evidence>
<keyword evidence="3 6" id="KW-0812">Transmembrane</keyword>
<sequence>MKDNKDESGYRTILKGTAIFGGVQVFNIVINLIRGKLVALFLGPEGMGIFFLLTSSSNTIQQFSSLGLNLSIVREVSQASGNKESNYLSRLIVIVRRLLYCSATIGAIITVIFSSELSKWAFGNIEYRWHFICLSIVVFFTTLSNGELSILQGVKFLKRIAFASIVGAFVGLFIGVPLYYFYRYDGIVPSMIILSIVVFVFYRYHSSKISVSTVVVSWFGMLPLVRKMVSLGMVMMIATLLGTLSNYLLNAYISNYGSIEDVGLYQAANSITNQYVGLVFTAMSLDFFPRLSAICSDNNKVRMLVNQQSEVVLLIVAPLVLLLIVTSPLVIRLLLTKSFISLIPVIRWFSLGLFFKAIAFPMSYISFSKGDRKTFFWLEGVASIYVLGLNVMFYHFWGVEGIAISFCLLSFFSCFLYSIVTRKLYNFYHDSTFLRLVVIVSLFIFSTFLFSYVSNSMISYLGMVLLLIVCTLFCLRKLSIKTGFFRKKV</sequence>
<organism evidence="7 8">
    <name type="scientific">Bacteroides fragilis</name>
    <dbReference type="NCBI Taxonomy" id="817"/>
    <lineage>
        <taxon>Bacteria</taxon>
        <taxon>Pseudomonadati</taxon>
        <taxon>Bacteroidota</taxon>
        <taxon>Bacteroidia</taxon>
        <taxon>Bacteroidales</taxon>
        <taxon>Bacteroidaceae</taxon>
        <taxon>Bacteroides</taxon>
    </lineage>
</organism>
<dbReference type="PANTHER" id="PTHR30250">
    <property type="entry name" value="PST FAMILY PREDICTED COLANIC ACID TRANSPORTER"/>
    <property type="match status" value="1"/>
</dbReference>
<proteinExistence type="predicted"/>
<feature type="transmembrane region" description="Helical" evidence="6">
    <location>
        <begin position="98"/>
        <end position="115"/>
    </location>
</feature>
<dbReference type="Proteomes" id="UP000036847">
    <property type="component" value="Chromosome"/>
</dbReference>
<feature type="transmembrane region" description="Helical" evidence="6">
    <location>
        <begin position="160"/>
        <end position="180"/>
    </location>
</feature>
<evidence type="ECO:0000256" key="6">
    <source>
        <dbReference type="SAM" id="Phobius"/>
    </source>
</evidence>
<accession>A0AAE6K6J7</accession>
<feature type="transmembrane region" description="Helical" evidence="6">
    <location>
        <begin position="186"/>
        <end position="202"/>
    </location>
</feature>
<feature type="transmembrane region" description="Helical" evidence="6">
    <location>
        <begin position="127"/>
        <end position="148"/>
    </location>
</feature>
<dbReference type="GO" id="GO:0009246">
    <property type="term" value="P:enterobacterial common antigen biosynthetic process"/>
    <property type="evidence" value="ECO:0007669"/>
    <property type="project" value="InterPro"/>
</dbReference>
<feature type="transmembrane region" description="Helical" evidence="6">
    <location>
        <begin position="374"/>
        <end position="396"/>
    </location>
</feature>
<keyword evidence="5 6" id="KW-0472">Membrane</keyword>
<reference evidence="7 8" key="1">
    <citation type="submission" date="2019-03" db="EMBL/GenBank/DDBJ databases">
        <title>Complete genome assembly of MDR B. fragilis.</title>
        <authorList>
            <person name="Sydenham T.V."/>
            <person name="Hasman H."/>
            <person name="Justesen U.S."/>
        </authorList>
    </citation>
    <scope>NUCLEOTIDE SEQUENCE [LARGE SCALE GENOMIC DNA]</scope>
    <source>
        <strain evidence="7 8">DCMSKEJBY0001B</strain>
    </source>
</reference>
<dbReference type="InterPro" id="IPR050833">
    <property type="entry name" value="Poly_Biosynth_Transport"/>
</dbReference>
<dbReference type="InterPro" id="IPR044550">
    <property type="entry name" value="WzxE"/>
</dbReference>